<feature type="region of interest" description="Disordered" evidence="1">
    <location>
        <begin position="1"/>
        <end position="42"/>
    </location>
</feature>
<proteinExistence type="predicted"/>
<accession>A0A540NHG5</accession>
<feature type="compositionally biased region" description="Low complexity" evidence="1">
    <location>
        <begin position="1"/>
        <end position="19"/>
    </location>
</feature>
<evidence type="ECO:0000256" key="1">
    <source>
        <dbReference type="SAM" id="MobiDB-lite"/>
    </source>
</evidence>
<evidence type="ECO:0000313" key="2">
    <source>
        <dbReference type="EMBL" id="TQE10487.1"/>
    </source>
</evidence>
<dbReference type="Proteomes" id="UP000315295">
    <property type="component" value="Unassembled WGS sequence"/>
</dbReference>
<organism evidence="2 3">
    <name type="scientific">Malus baccata</name>
    <name type="common">Siberian crab apple</name>
    <name type="synonym">Pyrus baccata</name>
    <dbReference type="NCBI Taxonomy" id="106549"/>
    <lineage>
        <taxon>Eukaryota</taxon>
        <taxon>Viridiplantae</taxon>
        <taxon>Streptophyta</taxon>
        <taxon>Embryophyta</taxon>
        <taxon>Tracheophyta</taxon>
        <taxon>Spermatophyta</taxon>
        <taxon>Magnoliopsida</taxon>
        <taxon>eudicotyledons</taxon>
        <taxon>Gunneridae</taxon>
        <taxon>Pentapetalae</taxon>
        <taxon>rosids</taxon>
        <taxon>fabids</taxon>
        <taxon>Rosales</taxon>
        <taxon>Rosaceae</taxon>
        <taxon>Amygdaloideae</taxon>
        <taxon>Maleae</taxon>
        <taxon>Malus</taxon>
    </lineage>
</organism>
<evidence type="ECO:0000313" key="3">
    <source>
        <dbReference type="Proteomes" id="UP000315295"/>
    </source>
</evidence>
<reference evidence="2 3" key="1">
    <citation type="journal article" date="2019" name="G3 (Bethesda)">
        <title>Sequencing of a Wild Apple (Malus baccata) Genome Unravels the Differences Between Cultivated and Wild Apple Species Regarding Disease Resistance and Cold Tolerance.</title>
        <authorList>
            <person name="Chen X."/>
        </authorList>
    </citation>
    <scope>NUCLEOTIDE SEQUENCE [LARGE SCALE GENOMIC DNA]</scope>
    <source>
        <strain evidence="3">cv. Shandingzi</strain>
        <tissue evidence="2">Leaves</tissue>
    </source>
</reference>
<keyword evidence="3" id="KW-1185">Reference proteome</keyword>
<dbReference type="AlphaFoldDB" id="A0A540NHG5"/>
<gene>
    <name evidence="2" type="ORF">C1H46_003942</name>
</gene>
<name>A0A540NHG5_MALBA</name>
<sequence length="65" mass="7271">MNSNFGSSSDSNWGSSSNSKLEAKCAQMRREDDESDEEVQVRRNKQNRVAAMATAMVCQLTEEQP</sequence>
<comment type="caution">
    <text evidence="2">The sequence shown here is derived from an EMBL/GenBank/DDBJ whole genome shotgun (WGS) entry which is preliminary data.</text>
</comment>
<protein>
    <submittedName>
        <fullName evidence="2">Uncharacterized protein</fullName>
    </submittedName>
</protein>
<dbReference type="EMBL" id="VIEB01000041">
    <property type="protein sequence ID" value="TQE10487.1"/>
    <property type="molecule type" value="Genomic_DNA"/>
</dbReference>